<evidence type="ECO:0000259" key="6">
    <source>
        <dbReference type="PROSITE" id="PS50043"/>
    </source>
</evidence>
<dbReference type="SUPFAM" id="SSF52172">
    <property type="entry name" value="CheY-like"/>
    <property type="match status" value="1"/>
</dbReference>
<dbReference type="AlphaFoldDB" id="A0A1L3SP70"/>
<evidence type="ECO:0000256" key="3">
    <source>
        <dbReference type="ARBA" id="ARBA00023125"/>
    </source>
</evidence>
<dbReference type="InterPro" id="IPR001789">
    <property type="entry name" value="Sig_transdc_resp-reg_receiver"/>
</dbReference>
<evidence type="ECO:0000259" key="7">
    <source>
        <dbReference type="PROSITE" id="PS50110"/>
    </source>
</evidence>
<dbReference type="GO" id="GO:0000160">
    <property type="term" value="P:phosphorelay signal transduction system"/>
    <property type="evidence" value="ECO:0007669"/>
    <property type="project" value="InterPro"/>
</dbReference>
<dbReference type="PANTHER" id="PTHR43214:SF41">
    <property type="entry name" value="NITRATE_NITRITE RESPONSE REGULATOR PROTEIN NARP"/>
    <property type="match status" value="1"/>
</dbReference>
<dbReference type="InterPro" id="IPR039420">
    <property type="entry name" value="WalR-like"/>
</dbReference>
<keyword evidence="4" id="KW-0804">Transcription</keyword>
<feature type="modified residue" description="4-aspartylphosphate" evidence="5">
    <location>
        <position position="60"/>
    </location>
</feature>
<organism evidence="8 9">
    <name type="scientific">Aquibium oceanicum</name>
    <dbReference type="NCBI Taxonomy" id="1670800"/>
    <lineage>
        <taxon>Bacteria</taxon>
        <taxon>Pseudomonadati</taxon>
        <taxon>Pseudomonadota</taxon>
        <taxon>Alphaproteobacteria</taxon>
        <taxon>Hyphomicrobiales</taxon>
        <taxon>Phyllobacteriaceae</taxon>
        <taxon>Aquibium</taxon>
    </lineage>
</organism>
<keyword evidence="2" id="KW-0805">Transcription regulation</keyword>
<dbReference type="CDD" id="cd17535">
    <property type="entry name" value="REC_NarL-like"/>
    <property type="match status" value="1"/>
</dbReference>
<dbReference type="InterPro" id="IPR058245">
    <property type="entry name" value="NreC/VraR/RcsB-like_REC"/>
</dbReference>
<dbReference type="PROSITE" id="PS00622">
    <property type="entry name" value="HTH_LUXR_1"/>
    <property type="match status" value="1"/>
</dbReference>
<evidence type="ECO:0000256" key="1">
    <source>
        <dbReference type="ARBA" id="ARBA00022553"/>
    </source>
</evidence>
<dbReference type="GO" id="GO:0006355">
    <property type="term" value="P:regulation of DNA-templated transcription"/>
    <property type="evidence" value="ECO:0007669"/>
    <property type="project" value="InterPro"/>
</dbReference>
<protein>
    <recommendedName>
        <fullName evidence="10">DNA-binding response regulator</fullName>
    </recommendedName>
</protein>
<feature type="domain" description="HTH luxR-type" evidence="6">
    <location>
        <begin position="141"/>
        <end position="206"/>
    </location>
</feature>
<dbReference type="SUPFAM" id="SSF46894">
    <property type="entry name" value="C-terminal effector domain of the bipartite response regulators"/>
    <property type="match status" value="1"/>
</dbReference>
<accession>A0A1L3SP70</accession>
<dbReference type="STRING" id="1670800.BSQ44_07450"/>
<dbReference type="Gene3D" id="3.40.50.2300">
    <property type="match status" value="1"/>
</dbReference>
<sequence>MPGSETEWTVVIADDHSVVRTGLREILSSLPCVRIVGEAQNGLEAIAYGKRYQPSMMTLDAGMPMCNGMEVLGELRRWSPQTRVCVVTGFTSVGSLSDWRSAGVDGLFLKSSEPTELREGFSRILAGSTYLQRDIRCLLDDRQQVVELTLRERQILHQVTLGLSNAEIADKLSISPKTVDNHRSSLMAKLGVHSVAQLVAYALKEGLLEPARQA</sequence>
<dbReference type="Pfam" id="PF00196">
    <property type="entry name" value="GerE"/>
    <property type="match status" value="1"/>
</dbReference>
<dbReference type="PRINTS" id="PR00038">
    <property type="entry name" value="HTHLUXR"/>
</dbReference>
<dbReference type="GO" id="GO:0003677">
    <property type="term" value="F:DNA binding"/>
    <property type="evidence" value="ECO:0007669"/>
    <property type="project" value="UniProtKB-KW"/>
</dbReference>
<keyword evidence="3" id="KW-0238">DNA-binding</keyword>
<dbReference type="CDD" id="cd06170">
    <property type="entry name" value="LuxR_C_like"/>
    <property type="match status" value="1"/>
</dbReference>
<evidence type="ECO:0000313" key="8">
    <source>
        <dbReference type="EMBL" id="APH71227.1"/>
    </source>
</evidence>
<evidence type="ECO:0000256" key="5">
    <source>
        <dbReference type="PROSITE-ProRule" id="PRU00169"/>
    </source>
</evidence>
<reference evidence="9" key="1">
    <citation type="submission" date="2016-11" db="EMBL/GenBank/DDBJ databases">
        <title>Mesorhizobium oceanicum sp. nov., isolated from deep seawater in South China Sea.</title>
        <authorList>
            <person name="Fu G.-Y."/>
        </authorList>
    </citation>
    <scope>NUCLEOTIDE SEQUENCE [LARGE SCALE GENOMIC DNA]</scope>
    <source>
        <strain evidence="9">B7</strain>
    </source>
</reference>
<dbReference type="SMART" id="SM00448">
    <property type="entry name" value="REC"/>
    <property type="match status" value="1"/>
</dbReference>
<proteinExistence type="predicted"/>
<keyword evidence="1 5" id="KW-0597">Phosphoprotein</keyword>
<gene>
    <name evidence="8" type="ORF">BSQ44_07450</name>
</gene>
<evidence type="ECO:0000313" key="9">
    <source>
        <dbReference type="Proteomes" id="UP000182840"/>
    </source>
</evidence>
<dbReference type="SMART" id="SM00421">
    <property type="entry name" value="HTH_LUXR"/>
    <property type="match status" value="1"/>
</dbReference>
<dbReference type="PANTHER" id="PTHR43214">
    <property type="entry name" value="TWO-COMPONENT RESPONSE REGULATOR"/>
    <property type="match status" value="1"/>
</dbReference>
<keyword evidence="9" id="KW-1185">Reference proteome</keyword>
<feature type="domain" description="Response regulatory" evidence="7">
    <location>
        <begin position="9"/>
        <end position="125"/>
    </location>
</feature>
<evidence type="ECO:0000256" key="4">
    <source>
        <dbReference type="ARBA" id="ARBA00023163"/>
    </source>
</evidence>
<dbReference type="Proteomes" id="UP000182840">
    <property type="component" value="Chromosome"/>
</dbReference>
<dbReference type="EMBL" id="CP018171">
    <property type="protein sequence ID" value="APH71227.1"/>
    <property type="molecule type" value="Genomic_DNA"/>
</dbReference>
<dbReference type="InterPro" id="IPR011006">
    <property type="entry name" value="CheY-like_superfamily"/>
</dbReference>
<dbReference type="InterPro" id="IPR000792">
    <property type="entry name" value="Tscrpt_reg_LuxR_C"/>
</dbReference>
<evidence type="ECO:0008006" key="10">
    <source>
        <dbReference type="Google" id="ProtNLM"/>
    </source>
</evidence>
<name>A0A1L3SP70_9HYPH</name>
<dbReference type="Pfam" id="PF00072">
    <property type="entry name" value="Response_reg"/>
    <property type="match status" value="1"/>
</dbReference>
<dbReference type="InterPro" id="IPR016032">
    <property type="entry name" value="Sig_transdc_resp-reg_C-effctor"/>
</dbReference>
<dbReference type="KEGG" id="meso:BSQ44_07450"/>
<dbReference type="PROSITE" id="PS50110">
    <property type="entry name" value="RESPONSE_REGULATORY"/>
    <property type="match status" value="1"/>
</dbReference>
<dbReference type="Gene3D" id="1.10.10.10">
    <property type="entry name" value="Winged helix-like DNA-binding domain superfamily/Winged helix DNA-binding domain"/>
    <property type="match status" value="1"/>
</dbReference>
<dbReference type="PROSITE" id="PS50043">
    <property type="entry name" value="HTH_LUXR_2"/>
    <property type="match status" value="1"/>
</dbReference>
<dbReference type="InterPro" id="IPR036388">
    <property type="entry name" value="WH-like_DNA-bd_sf"/>
</dbReference>
<evidence type="ECO:0000256" key="2">
    <source>
        <dbReference type="ARBA" id="ARBA00023015"/>
    </source>
</evidence>